<evidence type="ECO:0000256" key="6">
    <source>
        <dbReference type="ARBA" id="ARBA00022490"/>
    </source>
</evidence>
<proteinExistence type="inferred from homology"/>
<dbReference type="SUPFAM" id="SSF56194">
    <property type="entry name" value="Uridine diphospho-N-Acetylenolpyruvylglucosamine reductase, MurB, C-terminal domain"/>
    <property type="match status" value="1"/>
</dbReference>
<reference evidence="19 20" key="1">
    <citation type="submission" date="2015-10" db="EMBL/GenBank/DDBJ databases">
        <title>Metagenome-Assembled Genomes uncover a global brackish microbiome.</title>
        <authorList>
            <person name="Hugerth L.W."/>
            <person name="Larsson J."/>
            <person name="Alneberg J."/>
            <person name="Lindh M.V."/>
            <person name="Legrand C."/>
            <person name="Pinhassi J."/>
            <person name="Andersson A.F."/>
        </authorList>
    </citation>
    <scope>NUCLEOTIDE SEQUENCE [LARGE SCALE GENOMIC DNA]</scope>
    <source>
        <strain evidence="19">BACL2 MAG-120802-bin41</strain>
    </source>
</reference>
<comment type="caution">
    <text evidence="19">The sequence shown here is derived from an EMBL/GenBank/DDBJ whole genome shotgun (WGS) entry which is preliminary data.</text>
</comment>
<comment type="function">
    <text evidence="2 17">Cell wall formation.</text>
</comment>
<evidence type="ECO:0000256" key="11">
    <source>
        <dbReference type="ARBA" id="ARBA00022960"/>
    </source>
</evidence>
<evidence type="ECO:0000256" key="7">
    <source>
        <dbReference type="ARBA" id="ARBA00022618"/>
    </source>
</evidence>
<evidence type="ECO:0000256" key="8">
    <source>
        <dbReference type="ARBA" id="ARBA00022630"/>
    </source>
</evidence>
<accession>A0A0R2NXY5</accession>
<dbReference type="HAMAP" id="MF_00037">
    <property type="entry name" value="MurB"/>
    <property type="match status" value="1"/>
</dbReference>
<dbReference type="GO" id="GO:0071555">
    <property type="term" value="P:cell wall organization"/>
    <property type="evidence" value="ECO:0007669"/>
    <property type="project" value="UniProtKB-KW"/>
</dbReference>
<dbReference type="Gene3D" id="3.30.43.10">
    <property type="entry name" value="Uridine Diphospho-n-acetylenolpyruvylglucosamine Reductase, domain 2"/>
    <property type="match status" value="1"/>
</dbReference>
<dbReference type="GO" id="GO:0008360">
    <property type="term" value="P:regulation of cell shape"/>
    <property type="evidence" value="ECO:0007669"/>
    <property type="project" value="UniProtKB-KW"/>
</dbReference>
<comment type="subcellular location">
    <subcellularLocation>
        <location evidence="3 17">Cytoplasm</location>
    </subcellularLocation>
</comment>
<dbReference type="PANTHER" id="PTHR21071:SF4">
    <property type="entry name" value="UDP-N-ACETYLENOLPYRUVOYLGLUCOSAMINE REDUCTASE"/>
    <property type="match status" value="1"/>
</dbReference>
<dbReference type="EMBL" id="LIAS01000063">
    <property type="protein sequence ID" value="KRO30761.1"/>
    <property type="molecule type" value="Genomic_DNA"/>
</dbReference>
<protein>
    <recommendedName>
        <fullName evidence="17">UDP-N-acetylenolpyruvoylglucosamine reductase</fullName>
        <ecNumber evidence="17">1.3.1.98</ecNumber>
    </recommendedName>
    <alternativeName>
        <fullName evidence="17">UDP-N-acetylmuramate dehydrogenase</fullName>
    </alternativeName>
</protein>
<evidence type="ECO:0000256" key="14">
    <source>
        <dbReference type="ARBA" id="ARBA00023306"/>
    </source>
</evidence>
<keyword evidence="11 17" id="KW-0133">Cell shape</keyword>
<sequence length="341" mass="36739">MSELLANYTSLHVGGPANKFIRVSSESELVEAIKAADSAGDEVLIIGGGSNVLISDAGFNGTVIQVETKGNSFHIDACSGGMITVASGENWDEFVAFMIEKGFAGLESMSGIPGSVGATPIQNIGAYGHEISEVVARVRCWDRKESAYKTFSNSECEFSYRSSIFKSNPGRYVVIDVTFQLRQGEMSLPITYSELANYLKVELGERVLITELRKAVLVLRAAKGMLLDEKDRNSWSAGSFFINPILDAKDAEKLPVSAPRWPQEDGRVKTSAAWLMENSGVKKGETHNGAGISSKHVLALVNTGSASADDILELARRARKAVKDKFGILLEAEVALVGLNL</sequence>
<evidence type="ECO:0000256" key="1">
    <source>
        <dbReference type="ARBA" id="ARBA00001974"/>
    </source>
</evidence>
<dbReference type="SUPFAM" id="SSF56176">
    <property type="entry name" value="FAD-binding/transporter-associated domain-like"/>
    <property type="match status" value="1"/>
</dbReference>
<evidence type="ECO:0000313" key="20">
    <source>
        <dbReference type="Proteomes" id="UP000053941"/>
    </source>
</evidence>
<dbReference type="InterPro" id="IPR036318">
    <property type="entry name" value="FAD-bd_PCMH-like_sf"/>
</dbReference>
<dbReference type="GO" id="GO:0051301">
    <property type="term" value="P:cell division"/>
    <property type="evidence" value="ECO:0007669"/>
    <property type="project" value="UniProtKB-KW"/>
</dbReference>
<dbReference type="Gene3D" id="3.30.465.10">
    <property type="match status" value="1"/>
</dbReference>
<evidence type="ECO:0000256" key="10">
    <source>
        <dbReference type="ARBA" id="ARBA00022857"/>
    </source>
</evidence>
<evidence type="ECO:0000256" key="17">
    <source>
        <dbReference type="HAMAP-Rule" id="MF_00037"/>
    </source>
</evidence>
<dbReference type="InterPro" id="IPR003170">
    <property type="entry name" value="MurB"/>
</dbReference>
<comment type="cofactor">
    <cofactor evidence="1 17">
        <name>FAD</name>
        <dbReference type="ChEBI" id="CHEBI:57692"/>
    </cofactor>
</comment>
<evidence type="ECO:0000256" key="16">
    <source>
        <dbReference type="ARBA" id="ARBA00048914"/>
    </source>
</evidence>
<dbReference type="Pfam" id="PF01565">
    <property type="entry name" value="FAD_binding_4"/>
    <property type="match status" value="1"/>
</dbReference>
<keyword evidence="6 17" id="KW-0963">Cytoplasm</keyword>
<dbReference type="NCBIfam" id="NF010478">
    <property type="entry name" value="PRK13903.1"/>
    <property type="match status" value="1"/>
</dbReference>
<evidence type="ECO:0000259" key="18">
    <source>
        <dbReference type="PROSITE" id="PS51387"/>
    </source>
</evidence>
<dbReference type="InterPro" id="IPR006094">
    <property type="entry name" value="Oxid_FAD_bind_N"/>
</dbReference>
<dbReference type="EC" id="1.3.1.98" evidence="17"/>
<comment type="catalytic activity">
    <reaction evidence="16 17">
        <text>UDP-N-acetyl-alpha-D-muramate + NADP(+) = UDP-N-acetyl-3-O-(1-carboxyvinyl)-alpha-D-glucosamine + NADPH + H(+)</text>
        <dbReference type="Rhea" id="RHEA:12248"/>
        <dbReference type="ChEBI" id="CHEBI:15378"/>
        <dbReference type="ChEBI" id="CHEBI:57783"/>
        <dbReference type="ChEBI" id="CHEBI:58349"/>
        <dbReference type="ChEBI" id="CHEBI:68483"/>
        <dbReference type="ChEBI" id="CHEBI:70757"/>
        <dbReference type="EC" id="1.3.1.98"/>
    </reaction>
</comment>
<feature type="domain" description="FAD-binding PCMH-type" evidence="18">
    <location>
        <begin position="13"/>
        <end position="184"/>
    </location>
</feature>
<name>A0A0R2NXY5_9ACTN</name>
<gene>
    <name evidence="17" type="primary">murB</name>
    <name evidence="19" type="ORF">ABR60_01905</name>
</gene>
<dbReference type="InterPro" id="IPR036635">
    <property type="entry name" value="MurB_C_sf"/>
</dbReference>
<evidence type="ECO:0000256" key="3">
    <source>
        <dbReference type="ARBA" id="ARBA00004496"/>
    </source>
</evidence>
<keyword evidence="10 17" id="KW-0521">NADP</keyword>
<dbReference type="PROSITE" id="PS51387">
    <property type="entry name" value="FAD_PCMH"/>
    <property type="match status" value="1"/>
</dbReference>
<feature type="active site" description="Proton donor" evidence="17">
    <location>
        <position position="239"/>
    </location>
</feature>
<evidence type="ECO:0000256" key="4">
    <source>
        <dbReference type="ARBA" id="ARBA00004752"/>
    </source>
</evidence>
<dbReference type="GO" id="GO:0005829">
    <property type="term" value="C:cytosol"/>
    <property type="evidence" value="ECO:0007669"/>
    <property type="project" value="TreeGrafter"/>
</dbReference>
<keyword evidence="7 17" id="KW-0132">Cell division</keyword>
<evidence type="ECO:0000256" key="9">
    <source>
        <dbReference type="ARBA" id="ARBA00022827"/>
    </source>
</evidence>
<dbReference type="NCBIfam" id="TIGR00179">
    <property type="entry name" value="murB"/>
    <property type="match status" value="1"/>
</dbReference>
<dbReference type="InterPro" id="IPR016167">
    <property type="entry name" value="FAD-bd_PCMH_sub1"/>
</dbReference>
<keyword evidence="8 17" id="KW-0285">Flavoprotein</keyword>
<keyword evidence="13 17" id="KW-0560">Oxidoreductase</keyword>
<feature type="active site" evidence="17">
    <location>
        <position position="161"/>
    </location>
</feature>
<evidence type="ECO:0000313" key="19">
    <source>
        <dbReference type="EMBL" id="KRO30761.1"/>
    </source>
</evidence>
<dbReference type="InterPro" id="IPR016169">
    <property type="entry name" value="FAD-bd_PCMH_sub2"/>
</dbReference>
<comment type="pathway">
    <text evidence="4 17">Cell wall biogenesis; peptidoglycan biosynthesis.</text>
</comment>
<keyword evidence="15 17" id="KW-0961">Cell wall biogenesis/degradation</keyword>
<dbReference type="Proteomes" id="UP000053941">
    <property type="component" value="Unassembled WGS sequence"/>
</dbReference>
<evidence type="ECO:0000256" key="15">
    <source>
        <dbReference type="ARBA" id="ARBA00023316"/>
    </source>
</evidence>
<dbReference type="AlphaFoldDB" id="A0A0R2NXY5"/>
<keyword evidence="9 17" id="KW-0274">FAD</keyword>
<dbReference type="InterPro" id="IPR011601">
    <property type="entry name" value="MurB_C"/>
</dbReference>
<dbReference type="UniPathway" id="UPA00219"/>
<dbReference type="Gene3D" id="3.90.78.10">
    <property type="entry name" value="UDP-N-acetylenolpyruvoylglucosamine reductase, C-terminal domain"/>
    <property type="match status" value="1"/>
</dbReference>
<comment type="similarity">
    <text evidence="5 17">Belongs to the MurB family.</text>
</comment>
<dbReference type="InterPro" id="IPR016166">
    <property type="entry name" value="FAD-bd_PCMH"/>
</dbReference>
<dbReference type="GO" id="GO:0009252">
    <property type="term" value="P:peptidoglycan biosynthetic process"/>
    <property type="evidence" value="ECO:0007669"/>
    <property type="project" value="UniProtKB-UniRule"/>
</dbReference>
<dbReference type="PANTHER" id="PTHR21071">
    <property type="entry name" value="UDP-N-ACETYLENOLPYRUVOYLGLUCOSAMINE REDUCTASE"/>
    <property type="match status" value="1"/>
</dbReference>
<dbReference type="GO" id="GO:0071949">
    <property type="term" value="F:FAD binding"/>
    <property type="evidence" value="ECO:0007669"/>
    <property type="project" value="InterPro"/>
</dbReference>
<dbReference type="GO" id="GO:0008762">
    <property type="term" value="F:UDP-N-acetylmuramate dehydrogenase activity"/>
    <property type="evidence" value="ECO:0007669"/>
    <property type="project" value="UniProtKB-UniRule"/>
</dbReference>
<feature type="active site" evidence="17">
    <location>
        <position position="333"/>
    </location>
</feature>
<keyword evidence="12 17" id="KW-0573">Peptidoglycan synthesis</keyword>
<evidence type="ECO:0000256" key="13">
    <source>
        <dbReference type="ARBA" id="ARBA00023002"/>
    </source>
</evidence>
<organism evidence="19 20">
    <name type="scientific">Actinobacteria bacterium BACL2 MAG-120802-bin41</name>
    <dbReference type="NCBI Taxonomy" id="1655568"/>
    <lineage>
        <taxon>Bacteria</taxon>
        <taxon>Bacillati</taxon>
        <taxon>Actinomycetota</taxon>
        <taxon>Actinomycetes</taxon>
        <taxon>Actinomycetes incertae sedis</taxon>
        <taxon>ac1 cluster</taxon>
    </lineage>
</organism>
<evidence type="ECO:0000256" key="2">
    <source>
        <dbReference type="ARBA" id="ARBA00003921"/>
    </source>
</evidence>
<keyword evidence="14 17" id="KW-0131">Cell cycle</keyword>
<evidence type="ECO:0000256" key="5">
    <source>
        <dbReference type="ARBA" id="ARBA00010485"/>
    </source>
</evidence>
<dbReference type="Pfam" id="PF02873">
    <property type="entry name" value="MurB_C"/>
    <property type="match status" value="1"/>
</dbReference>
<evidence type="ECO:0000256" key="12">
    <source>
        <dbReference type="ARBA" id="ARBA00022984"/>
    </source>
</evidence>
<dbReference type="NCBIfam" id="NF000755">
    <property type="entry name" value="PRK00046.1"/>
    <property type="match status" value="1"/>
</dbReference>